<evidence type="ECO:0000256" key="1">
    <source>
        <dbReference type="ARBA" id="ARBA00023157"/>
    </source>
</evidence>
<dbReference type="Gene3D" id="3.10.250.10">
    <property type="entry name" value="SRCR-like domain"/>
    <property type="match status" value="1"/>
</dbReference>
<keyword evidence="2" id="KW-0325">Glycoprotein</keyword>
<dbReference type="PANTHER" id="PTHR48071">
    <property type="entry name" value="SRCR DOMAIN-CONTAINING PROTEIN"/>
    <property type="match status" value="1"/>
</dbReference>
<dbReference type="FunFam" id="3.10.250.10:FF:000011">
    <property type="entry name" value="Scavenger receptor class A member 5"/>
    <property type="match status" value="1"/>
</dbReference>
<feature type="disulfide bond" evidence="3">
    <location>
        <begin position="97"/>
        <end position="107"/>
    </location>
</feature>
<reference evidence="5" key="1">
    <citation type="submission" date="2022-08" db="UniProtKB">
        <authorList>
            <consortium name="EnsemblMetazoa"/>
        </authorList>
    </citation>
    <scope>IDENTIFICATION</scope>
    <source>
        <strain evidence="5">05x7-T-G4-1.051#20</strain>
    </source>
</reference>
<dbReference type="PRINTS" id="PR00258">
    <property type="entry name" value="SPERACTRCPTR"/>
</dbReference>
<dbReference type="Pfam" id="PF00530">
    <property type="entry name" value="SRCR"/>
    <property type="match status" value="1"/>
</dbReference>
<dbReference type="AlphaFoldDB" id="A0A8W8JK40"/>
<dbReference type="SUPFAM" id="SSF56487">
    <property type="entry name" value="SRCR-like"/>
    <property type="match status" value="1"/>
</dbReference>
<feature type="domain" description="SRCR" evidence="4">
    <location>
        <begin position="27"/>
        <end position="128"/>
    </location>
</feature>
<evidence type="ECO:0000313" key="5">
    <source>
        <dbReference type="EnsemblMetazoa" id="G19810.1:cds"/>
    </source>
</evidence>
<evidence type="ECO:0000313" key="6">
    <source>
        <dbReference type="Proteomes" id="UP000005408"/>
    </source>
</evidence>
<keyword evidence="6" id="KW-1185">Reference proteome</keyword>
<proteinExistence type="predicted"/>
<keyword evidence="1 3" id="KW-1015">Disulfide bond</keyword>
<accession>A0A8W8JK40</accession>
<evidence type="ECO:0000259" key="4">
    <source>
        <dbReference type="PROSITE" id="PS50287"/>
    </source>
</evidence>
<dbReference type="PANTHER" id="PTHR48071:SF18">
    <property type="entry name" value="DELETED IN MALIGNANT BRAIN TUMORS 1 PROTEIN-RELATED"/>
    <property type="match status" value="1"/>
</dbReference>
<dbReference type="GO" id="GO:0016020">
    <property type="term" value="C:membrane"/>
    <property type="evidence" value="ECO:0007669"/>
    <property type="project" value="InterPro"/>
</dbReference>
<dbReference type="InterPro" id="IPR036772">
    <property type="entry name" value="SRCR-like_dom_sf"/>
</dbReference>
<name>A0A8W8JK40_MAGGI</name>
<dbReference type="EnsemblMetazoa" id="G19810.1">
    <property type="protein sequence ID" value="G19810.1:cds"/>
    <property type="gene ID" value="G19810"/>
</dbReference>
<dbReference type="Proteomes" id="UP000005408">
    <property type="component" value="Unassembled WGS sequence"/>
</dbReference>
<dbReference type="SMART" id="SM00202">
    <property type="entry name" value="SR"/>
    <property type="match status" value="1"/>
</dbReference>
<comment type="caution">
    <text evidence="3">Lacks conserved residue(s) required for the propagation of feature annotation.</text>
</comment>
<sequence>MYSEVMVRTYFFILYFPRTISCLDTPVRLVGGATEYEGRLEIYYNETWGTVCDDDIDDKLSAVVCRSLGLPWVVSEVFCCARYGKGSGPIWLDNVNCVGTEARIEDCGHNAWGSHNCHHNEDVSIGCYPAKDMIKLVVARRCTREG</sequence>
<dbReference type="InterPro" id="IPR001190">
    <property type="entry name" value="SRCR"/>
</dbReference>
<evidence type="ECO:0000256" key="2">
    <source>
        <dbReference type="ARBA" id="ARBA00023180"/>
    </source>
</evidence>
<evidence type="ECO:0000256" key="3">
    <source>
        <dbReference type="PROSITE-ProRule" id="PRU00196"/>
    </source>
</evidence>
<protein>
    <recommendedName>
        <fullName evidence="4">SRCR domain-containing protein</fullName>
    </recommendedName>
</protein>
<dbReference type="PROSITE" id="PS50287">
    <property type="entry name" value="SRCR_2"/>
    <property type="match status" value="1"/>
</dbReference>
<organism evidence="5 6">
    <name type="scientific">Magallana gigas</name>
    <name type="common">Pacific oyster</name>
    <name type="synonym">Crassostrea gigas</name>
    <dbReference type="NCBI Taxonomy" id="29159"/>
    <lineage>
        <taxon>Eukaryota</taxon>
        <taxon>Metazoa</taxon>
        <taxon>Spiralia</taxon>
        <taxon>Lophotrochozoa</taxon>
        <taxon>Mollusca</taxon>
        <taxon>Bivalvia</taxon>
        <taxon>Autobranchia</taxon>
        <taxon>Pteriomorphia</taxon>
        <taxon>Ostreida</taxon>
        <taxon>Ostreoidea</taxon>
        <taxon>Ostreidae</taxon>
        <taxon>Magallana</taxon>
    </lineage>
</organism>